<dbReference type="OrthoDB" id="253840at2"/>
<keyword evidence="2" id="KW-0812">Transmembrane</keyword>
<dbReference type="Proteomes" id="UP000000647">
    <property type="component" value="Chromosome"/>
</dbReference>
<dbReference type="RefSeq" id="WP_011815057.1">
    <property type="nucleotide sequence ID" value="NC_008789.1"/>
</dbReference>
<reference evidence="6" key="1">
    <citation type="submission" date="2006-12" db="EMBL/GenBank/DDBJ databases">
        <title>Complete sequence of Halorhodospira halophila SL1.</title>
        <authorList>
            <consortium name="US DOE Joint Genome Institute"/>
            <person name="Copeland A."/>
            <person name="Lucas S."/>
            <person name="Lapidus A."/>
            <person name="Barry K."/>
            <person name="Detter J.C."/>
            <person name="Glavina del Rio T."/>
            <person name="Hammon N."/>
            <person name="Israni S."/>
            <person name="Dalin E."/>
            <person name="Tice H."/>
            <person name="Pitluck S."/>
            <person name="Saunders E."/>
            <person name="Brettin T."/>
            <person name="Bruce D."/>
            <person name="Han C."/>
            <person name="Tapia R."/>
            <person name="Schmutz J."/>
            <person name="Larimer F."/>
            <person name="Land M."/>
            <person name="Hauser L."/>
            <person name="Kyrpides N."/>
            <person name="Mikhailova N."/>
            <person name="Hoff W."/>
            <person name="Richardson P."/>
        </authorList>
    </citation>
    <scope>NUCLEOTIDE SEQUENCE [LARGE SCALE GENOMIC DNA]</scope>
    <source>
        <strain evidence="6">DSM 244 / SL1</strain>
    </source>
</reference>
<protein>
    <recommendedName>
        <fullName evidence="7">Gonadoliberin III-related protein</fullName>
    </recommendedName>
</protein>
<organism evidence="5 6">
    <name type="scientific">Halorhodospira halophila (strain DSM 244 / SL1)</name>
    <name type="common">Ectothiorhodospira halophila (strain DSM 244 / SL1)</name>
    <dbReference type="NCBI Taxonomy" id="349124"/>
    <lineage>
        <taxon>Bacteria</taxon>
        <taxon>Pseudomonadati</taxon>
        <taxon>Pseudomonadota</taxon>
        <taxon>Gammaproteobacteria</taxon>
        <taxon>Chromatiales</taxon>
        <taxon>Ectothiorhodospiraceae</taxon>
        <taxon>Halorhodospira</taxon>
    </lineage>
</organism>
<evidence type="ECO:0000313" key="6">
    <source>
        <dbReference type="Proteomes" id="UP000000647"/>
    </source>
</evidence>
<feature type="transmembrane region" description="Helical" evidence="2">
    <location>
        <begin position="379"/>
        <end position="397"/>
    </location>
</feature>
<evidence type="ECO:0008006" key="7">
    <source>
        <dbReference type="Google" id="ProtNLM"/>
    </source>
</evidence>
<feature type="transmembrane region" description="Helical" evidence="2">
    <location>
        <begin position="308"/>
        <end position="329"/>
    </location>
</feature>
<accession>A1WZC3</accession>
<keyword evidence="2" id="KW-1133">Transmembrane helix</keyword>
<feature type="transmembrane region" description="Helical" evidence="2">
    <location>
        <begin position="469"/>
        <end position="488"/>
    </location>
</feature>
<dbReference type="InterPro" id="IPR025838">
    <property type="entry name" value="Transglut_i_TM"/>
</dbReference>
<feature type="compositionally biased region" description="Basic and acidic residues" evidence="1">
    <location>
        <begin position="118"/>
        <end position="127"/>
    </location>
</feature>
<dbReference type="HOGENOM" id="CLU_041549_0_0_6"/>
<feature type="transmembrane region" description="Helical" evidence="2">
    <location>
        <begin position="404"/>
        <end position="424"/>
    </location>
</feature>
<feature type="domain" description="7 transmembrane helices usually fused to an inactive transglutaminase" evidence="4">
    <location>
        <begin position="257"/>
        <end position="500"/>
    </location>
</feature>
<evidence type="ECO:0000259" key="3">
    <source>
        <dbReference type="Pfam" id="PF14400"/>
    </source>
</evidence>
<feature type="transmembrane region" description="Helical" evidence="2">
    <location>
        <begin position="439"/>
        <end position="457"/>
    </location>
</feature>
<proteinExistence type="predicted"/>
<evidence type="ECO:0000259" key="4">
    <source>
        <dbReference type="Pfam" id="PF14402"/>
    </source>
</evidence>
<evidence type="ECO:0000256" key="2">
    <source>
        <dbReference type="SAM" id="Phobius"/>
    </source>
</evidence>
<reference evidence="5 6" key="2">
    <citation type="journal article" date="2013" name="Stand. Genomic Sci.">
        <title>Complete genome sequence of Halorhodospira halophila SL1.</title>
        <authorList>
            <person name="Challacombe J.F."/>
            <person name="Majid S."/>
            <person name="Deole R."/>
            <person name="Brettin T.S."/>
            <person name="Bruce D."/>
            <person name="Delano S.F."/>
            <person name="Detter J.C."/>
            <person name="Gleasner C.D."/>
            <person name="Han C.S."/>
            <person name="Misra M."/>
            <person name="Reitenga K.G."/>
            <person name="Mikhailova N."/>
            <person name="Woyke T."/>
            <person name="Pitluck S."/>
            <person name="Nolan M."/>
            <person name="Land M.L."/>
            <person name="Saunders E."/>
            <person name="Tapia R."/>
            <person name="Lapidus A."/>
            <person name="Ivanova N."/>
            <person name="Hoff W.D."/>
        </authorList>
    </citation>
    <scope>NUCLEOTIDE SEQUENCE [LARGE SCALE GENOMIC DNA]</scope>
    <source>
        <strain evidence="6">DSM 244 / SL1</strain>
    </source>
</reference>
<dbReference type="KEGG" id="hha:Hhal_2271"/>
<gene>
    <name evidence="5" type="ordered locus">Hhal_2271</name>
</gene>
<dbReference type="eggNOG" id="COG1305">
    <property type="taxonomic scope" value="Bacteria"/>
</dbReference>
<keyword evidence="2" id="KW-0472">Membrane</keyword>
<dbReference type="Pfam" id="PF14402">
    <property type="entry name" value="7TM_transglut"/>
    <property type="match status" value="1"/>
</dbReference>
<sequence>MTARRVFFALVALLIIVGTATAAWRYIDTGVPFVPGAQKPVWLVEARIDFEAQGDSVLVSFNVPDRPPGFELSLEHTASPGYGFSTVEQDGVVRGEWTIAEAEGEQTLYYKVHATPDGSDHRDRPLEEPPGEPASPNWSGAEETAAEQILERARETSASPQSLARQLIYAFGTGRDGAADLLLDNYDRAEVIERLLHDAGVPARTSLALELEDGRRNQTPVQLVEIFVDDHWLPFDLTTGQQGVDDDVLLWHRGGASLIDLFGGQNARVAFSMNRQSVPAEQLAQMEEASGVMSVLSVHQLPIEQQTAFKLLLLLPLGALVTVFLRIIVGIRTSGTFMPVLIALAFLQTELVAGLISFVGIVALGLLLRGYLSRLNLLLVARIATVIVIVVFMIGLLSLLGYQLGFATGMTLAFFPIIIIAWTIERMSILWEEEGAREVLTQGTGSLVVALAAYLLMSRPLAEHLTFNFPELNLVVVALIMLMGQYTGYRLVELKRFSAFREASG</sequence>
<dbReference type="EMBL" id="CP000544">
    <property type="protein sequence ID" value="ABM63035.1"/>
    <property type="molecule type" value="Genomic_DNA"/>
</dbReference>
<feature type="region of interest" description="Disordered" evidence="1">
    <location>
        <begin position="114"/>
        <end position="144"/>
    </location>
</feature>
<dbReference type="AlphaFoldDB" id="A1WZC3"/>
<feature type="domain" description="Inactive transglutaminase fused to 7 transmembrane helices" evidence="3">
    <location>
        <begin position="24"/>
        <end position="185"/>
    </location>
</feature>
<dbReference type="STRING" id="349124.Hhal_2271"/>
<dbReference type="Pfam" id="PF14400">
    <property type="entry name" value="Transglut_i_TM"/>
    <property type="match status" value="1"/>
</dbReference>
<evidence type="ECO:0000313" key="5">
    <source>
        <dbReference type="EMBL" id="ABM63035.1"/>
    </source>
</evidence>
<dbReference type="InterPro" id="IPR025840">
    <property type="entry name" value="7TM_transglut"/>
</dbReference>
<keyword evidence="6" id="KW-1185">Reference proteome</keyword>
<feature type="transmembrane region" description="Helical" evidence="2">
    <location>
        <begin position="341"/>
        <end position="367"/>
    </location>
</feature>
<evidence type="ECO:0000256" key="1">
    <source>
        <dbReference type="SAM" id="MobiDB-lite"/>
    </source>
</evidence>
<name>A1WZC3_HALHL</name>